<dbReference type="EMBL" id="JABAIM010000001">
    <property type="protein sequence ID" value="NLR73797.1"/>
    <property type="molecule type" value="Genomic_DNA"/>
</dbReference>
<evidence type="ECO:0000259" key="2">
    <source>
        <dbReference type="Pfam" id="PF01266"/>
    </source>
</evidence>
<feature type="domain" description="FAD dependent oxidoreductase" evidence="2">
    <location>
        <begin position="5"/>
        <end position="332"/>
    </location>
</feature>
<dbReference type="Gene3D" id="3.50.50.60">
    <property type="entry name" value="FAD/NAD(P)-binding domain"/>
    <property type="match status" value="1"/>
</dbReference>
<dbReference type="PANTHER" id="PTHR13847:SF289">
    <property type="entry name" value="GLYCINE OXIDASE"/>
    <property type="match status" value="1"/>
</dbReference>
<dbReference type="GO" id="GO:0005737">
    <property type="term" value="C:cytoplasm"/>
    <property type="evidence" value="ECO:0007669"/>
    <property type="project" value="TreeGrafter"/>
</dbReference>
<accession>A0A847S3Q6</accession>
<keyword evidence="4" id="KW-1185">Reference proteome</keyword>
<dbReference type="PANTHER" id="PTHR13847">
    <property type="entry name" value="SARCOSINE DEHYDROGENASE-RELATED"/>
    <property type="match status" value="1"/>
</dbReference>
<dbReference type="AlphaFoldDB" id="A0A847S3Q6"/>
<reference evidence="3 4" key="1">
    <citation type="submission" date="2020-04" db="EMBL/GenBank/DDBJ databases">
        <title>Draft genome of Leeia sp. IMCC25680.</title>
        <authorList>
            <person name="Song J."/>
            <person name="Cho J.-C."/>
        </authorList>
    </citation>
    <scope>NUCLEOTIDE SEQUENCE [LARGE SCALE GENOMIC DNA]</scope>
    <source>
        <strain evidence="3 4">IMCC25680</strain>
    </source>
</reference>
<dbReference type="Gene3D" id="3.30.9.10">
    <property type="entry name" value="D-Amino Acid Oxidase, subunit A, domain 2"/>
    <property type="match status" value="1"/>
</dbReference>
<dbReference type="RefSeq" id="WP_168875454.1">
    <property type="nucleotide sequence ID" value="NZ_JABAIM010000001.1"/>
</dbReference>
<gene>
    <name evidence="3" type="ORF">HF682_01305</name>
</gene>
<evidence type="ECO:0000313" key="3">
    <source>
        <dbReference type="EMBL" id="NLR73797.1"/>
    </source>
</evidence>
<comment type="caution">
    <text evidence="3">The sequence shown here is derived from an EMBL/GenBank/DDBJ whole genome shotgun (WGS) entry which is preliminary data.</text>
</comment>
<sequence>MSLRVGIVGAGVLGRLLASRLARNGQQVEVFDAAPHADAPLATGWVAAGMLSPLAELECGNHEVYTLGMRSLALWSRWLPALAQTVPFAAEGSLLLAFPQDRGSAERILQQLKHKAPDWQTPPTLSKTELHALEPALAPQLMGWPLSTEGYLHPTLAMQALWADAQQHGARAHWGCTVHATKPGQVQLEHETRPFDWVFDTRGLGARTDLPLRGVRGEIFTLHAPGVVLTRPLRLLHPRYRVYLVPRAGEHIMVGASELESEDRSPPSLRSTVELLSAAHSVIPALAEARVIAAHSHLRPALPDNLPVLQQQAGLTHINGLFRHGWLLAPALVEQAITHLAQEHAA</sequence>
<dbReference type="Proteomes" id="UP000587991">
    <property type="component" value="Unassembled WGS sequence"/>
</dbReference>
<dbReference type="InterPro" id="IPR006076">
    <property type="entry name" value="FAD-dep_OxRdtase"/>
</dbReference>
<name>A0A847S3Q6_9NEIS</name>
<dbReference type="SUPFAM" id="SSF54373">
    <property type="entry name" value="FAD-linked reductases, C-terminal domain"/>
    <property type="match status" value="1"/>
</dbReference>
<organism evidence="3 4">
    <name type="scientific">Leeia aquatica</name>
    <dbReference type="NCBI Taxonomy" id="2725557"/>
    <lineage>
        <taxon>Bacteria</taxon>
        <taxon>Pseudomonadati</taxon>
        <taxon>Pseudomonadota</taxon>
        <taxon>Betaproteobacteria</taxon>
        <taxon>Neisseriales</taxon>
        <taxon>Leeiaceae</taxon>
        <taxon>Leeia</taxon>
    </lineage>
</organism>
<keyword evidence="1" id="KW-0560">Oxidoreductase</keyword>
<dbReference type="GO" id="GO:0016491">
    <property type="term" value="F:oxidoreductase activity"/>
    <property type="evidence" value="ECO:0007669"/>
    <property type="project" value="UniProtKB-KW"/>
</dbReference>
<dbReference type="Pfam" id="PF01266">
    <property type="entry name" value="DAO"/>
    <property type="match status" value="1"/>
</dbReference>
<dbReference type="SUPFAM" id="SSF51905">
    <property type="entry name" value="FAD/NAD(P)-binding domain"/>
    <property type="match status" value="1"/>
</dbReference>
<evidence type="ECO:0000256" key="1">
    <source>
        <dbReference type="ARBA" id="ARBA00023002"/>
    </source>
</evidence>
<protein>
    <submittedName>
        <fullName evidence="3">FAD-dependent oxidoreductase</fullName>
    </submittedName>
</protein>
<evidence type="ECO:0000313" key="4">
    <source>
        <dbReference type="Proteomes" id="UP000587991"/>
    </source>
</evidence>
<dbReference type="InterPro" id="IPR036188">
    <property type="entry name" value="FAD/NAD-bd_sf"/>
</dbReference>
<proteinExistence type="predicted"/>